<dbReference type="PANTHER" id="PTHR22760:SF2">
    <property type="entry name" value="ALPHA-1,2-MANNOSYLTRANSFERASE ALG9"/>
    <property type="match status" value="1"/>
</dbReference>
<evidence type="ECO:0000256" key="9">
    <source>
        <dbReference type="ARBA" id="ARBA00023136"/>
    </source>
</evidence>
<organism evidence="11">
    <name type="scientific">Melanaphis sacchari</name>
    <dbReference type="NCBI Taxonomy" id="742174"/>
    <lineage>
        <taxon>Eukaryota</taxon>
        <taxon>Metazoa</taxon>
        <taxon>Ecdysozoa</taxon>
        <taxon>Arthropoda</taxon>
        <taxon>Hexapoda</taxon>
        <taxon>Insecta</taxon>
        <taxon>Pterygota</taxon>
        <taxon>Neoptera</taxon>
        <taxon>Paraneoptera</taxon>
        <taxon>Hemiptera</taxon>
        <taxon>Sternorrhyncha</taxon>
        <taxon>Aphidomorpha</taxon>
        <taxon>Aphidoidea</taxon>
        <taxon>Aphididae</taxon>
        <taxon>Aphidini</taxon>
        <taxon>Melanaphis</taxon>
    </lineage>
</organism>
<dbReference type="EC" id="2.4.1.-" evidence="10"/>
<dbReference type="Pfam" id="PF03901">
    <property type="entry name" value="Glyco_transf_22"/>
    <property type="match status" value="1"/>
</dbReference>
<comment type="subcellular location">
    <subcellularLocation>
        <location evidence="1 10">Endoplasmic reticulum membrane</location>
        <topology evidence="1 10">Multi-pass membrane protein</topology>
    </subcellularLocation>
</comment>
<evidence type="ECO:0000256" key="5">
    <source>
        <dbReference type="ARBA" id="ARBA00022679"/>
    </source>
</evidence>
<evidence type="ECO:0000256" key="3">
    <source>
        <dbReference type="ARBA" id="ARBA00007063"/>
    </source>
</evidence>
<feature type="transmembrane region" description="Helical" evidence="10">
    <location>
        <begin position="289"/>
        <end position="309"/>
    </location>
</feature>
<dbReference type="InterPro" id="IPR005599">
    <property type="entry name" value="GPI_mannosylTrfase"/>
</dbReference>
<keyword evidence="7 10" id="KW-0256">Endoplasmic reticulum</keyword>
<feature type="transmembrane region" description="Helical" evidence="10">
    <location>
        <begin position="226"/>
        <end position="244"/>
    </location>
</feature>
<keyword evidence="5 11" id="KW-0808">Transferase</keyword>
<evidence type="ECO:0000256" key="6">
    <source>
        <dbReference type="ARBA" id="ARBA00022692"/>
    </source>
</evidence>
<feature type="transmembrane region" description="Helical" evidence="10">
    <location>
        <begin position="330"/>
        <end position="350"/>
    </location>
</feature>
<evidence type="ECO:0000313" key="11">
    <source>
        <dbReference type="EMBL" id="MBW17064.1"/>
    </source>
</evidence>
<keyword evidence="9 10" id="KW-0472">Membrane</keyword>
<dbReference type="GO" id="GO:0000026">
    <property type="term" value="F:alpha-1,2-mannosyltransferase activity"/>
    <property type="evidence" value="ECO:0007669"/>
    <property type="project" value="TreeGrafter"/>
</dbReference>
<dbReference type="PANTHER" id="PTHR22760">
    <property type="entry name" value="GLYCOSYLTRANSFERASE"/>
    <property type="match status" value="1"/>
</dbReference>
<feature type="transmembrane region" description="Helical" evidence="10">
    <location>
        <begin position="397"/>
        <end position="415"/>
    </location>
</feature>
<evidence type="ECO:0000256" key="8">
    <source>
        <dbReference type="ARBA" id="ARBA00022989"/>
    </source>
</evidence>
<proteinExistence type="inferred from homology"/>
<keyword evidence="8 10" id="KW-1133">Transmembrane helix</keyword>
<keyword evidence="4 10" id="KW-0328">Glycosyltransferase</keyword>
<accession>A0A2H8TS67</accession>
<evidence type="ECO:0000256" key="4">
    <source>
        <dbReference type="ARBA" id="ARBA00022676"/>
    </source>
</evidence>
<sequence length="603" mass="71412">MASKLTPKIKKEMKKLKLKKTDKSDTVIHEKDWFMRFDAPLKIILTARFFAAFLVHISDCDETFNYWEPTHYFVFNSGFQTWEYVPPYALRSYLYILIHAVPVYLYKALFNTRKIMLFYLIRCVLALLSSLCELYFYKAISKRISSTVSNYYLFITVFSPGMFIASTAYLPSSFSMYMTFLIIGAWLNKNYELAIFTTALSTFLSWPFSCLIGLPLACDIIFRNKQYMLFIKWCLISLGTILIYQVATDSYFYGKLVIAPFNIVFYNLFTSHGPDLYGTEHWSFYVLNGILNFNVVFILSLMAPLIIILKKILTKLGIKFSKQSNINNNSLWILYLSPFYLWIFVFILQPHKEERFLFPVYPLIQLASSILLEYIKDMNLHSSVIHQFNFLKLYNKFIDNLFIPFLFVFLLMGLSRSTLLVKAYHAPIDTYTQLSNDHLTLPESDVINVCVGKEWHRYPSSFFLPNDRWKMHFIRSEFRGLLPGRFSQESLYKVVENYNDQNKEELDKYSDIRLCHFLIDLNNNQSSELEPNYSENNLQWSIWKSIPFLDSKKTPTLYRTFYFPFFWEENVKFSSYNLLMRNDFNKMNTKSHTENSSPINYMF</sequence>
<evidence type="ECO:0000256" key="7">
    <source>
        <dbReference type="ARBA" id="ARBA00022824"/>
    </source>
</evidence>
<gene>
    <name evidence="11" type="primary">Alg9_0</name>
</gene>
<comment type="similarity">
    <text evidence="3 10">Belongs to the glycosyltransferase 22 family.</text>
</comment>
<keyword evidence="6 10" id="KW-0812">Transmembrane</keyword>
<protein>
    <recommendedName>
        <fullName evidence="10">Mannosyltransferase</fullName>
        <ecNumber evidence="10">2.4.1.-</ecNumber>
    </recommendedName>
</protein>
<dbReference type="GO" id="GO:0006487">
    <property type="term" value="P:protein N-linked glycosylation"/>
    <property type="evidence" value="ECO:0007669"/>
    <property type="project" value="TreeGrafter"/>
</dbReference>
<name>A0A2H8TS67_9HEMI</name>
<evidence type="ECO:0000256" key="1">
    <source>
        <dbReference type="ARBA" id="ARBA00004477"/>
    </source>
</evidence>
<dbReference type="AlphaFoldDB" id="A0A2H8TS67"/>
<feature type="transmembrane region" description="Helical" evidence="10">
    <location>
        <begin position="149"/>
        <end position="170"/>
    </location>
</feature>
<comment type="pathway">
    <text evidence="2">Protein modification; protein glycosylation.</text>
</comment>
<feature type="transmembrane region" description="Helical" evidence="10">
    <location>
        <begin position="84"/>
        <end position="105"/>
    </location>
</feature>
<evidence type="ECO:0000256" key="2">
    <source>
        <dbReference type="ARBA" id="ARBA00004922"/>
    </source>
</evidence>
<feature type="transmembrane region" description="Helical" evidence="10">
    <location>
        <begin position="191"/>
        <end position="214"/>
    </location>
</feature>
<feature type="transmembrane region" description="Helical" evidence="10">
    <location>
        <begin position="117"/>
        <end position="137"/>
    </location>
</feature>
<reference evidence="11" key="1">
    <citation type="submission" date="2017-10" db="EMBL/GenBank/DDBJ databases">
        <title>Transcriptome Assembly of Sugarcane Aphid Adults.</title>
        <authorList>
            <person name="Scully E.D."/>
            <person name="Palmer N.A."/>
            <person name="Geib S.M."/>
            <person name="Sarath G."/>
            <person name="Sattler S.E."/>
        </authorList>
    </citation>
    <scope>NUCLEOTIDE SEQUENCE</scope>
    <source>
        <tissue evidence="11">Whole body</tissue>
    </source>
</reference>
<dbReference type="OrthoDB" id="497541at2759"/>
<dbReference type="EMBL" id="GFXV01005259">
    <property type="protein sequence ID" value="MBW17064.1"/>
    <property type="molecule type" value="Transcribed_RNA"/>
</dbReference>
<dbReference type="UniPathway" id="UPA00378"/>
<dbReference type="GO" id="GO:0005789">
    <property type="term" value="C:endoplasmic reticulum membrane"/>
    <property type="evidence" value="ECO:0007669"/>
    <property type="project" value="UniProtKB-SubCell"/>
</dbReference>
<evidence type="ECO:0000256" key="10">
    <source>
        <dbReference type="RuleBase" id="RU363075"/>
    </source>
</evidence>